<dbReference type="Proteomes" id="UP000594262">
    <property type="component" value="Unplaced"/>
</dbReference>
<feature type="transmembrane region" description="Helical" evidence="2">
    <location>
        <begin position="562"/>
        <end position="584"/>
    </location>
</feature>
<evidence type="ECO:0000256" key="1">
    <source>
        <dbReference type="ARBA" id="ARBA00023180"/>
    </source>
</evidence>
<keyword evidence="2" id="KW-0472">Membrane</keyword>
<sequence>LSQAESLFYYKGGEKKCLAERFKSYCTCSENCCGDKRRVNCDFQGFSQRPKYIKGFRGYKKLDFPGAKNCGKRRKRRDTDDAEKSIILPEDGQNAIYEYTPDQNTGFVPNWPTNSGITEAKARSECDKGLRNSETGKICLKTVNGFSISDLEEQCVLDVQVLDSIEVATESAINTLTDQCEEITLREVNKYWKRDASGELQPPQEIENSVCPNECSGHGKCLNATCSCDQGYISTDCSIKEGEPPVMYGVAYDGLCDIRSQDCVRTRVVGYNFIDSPNLKCQTSQVKVSDKPVEELGRTDSDEADLLSFAELSCPLPRVPVDIDYAKTPGTPVGGFFIRLSNDGVNYSQNKSLLLVYDSKCMECTKTGERTCKWKAGTCKINNYCFAQNDYNPEDWCQVCDVARSNTSFVKRLVNQAPVFKLPRAPLKIFKGQKWRYEVPVQDPEKQPMKYEFVGESHGMEISSAGVITWTPREINETYTFTIKATDPCGKSAEGRFSVETRKCYCEGNNGGYCEWMLGGSNCRCPDDGCQAPTCTIAKEARVCAIKVVKEKDEEGSSNGTIIAVVVVLVILILVAACGVLYYLHKQGKLNLPMLSESSGKQTEADQNMRYSNGKLVPQAVMDYEGKMEERKNKAFVEE</sequence>
<organism evidence="4 5">
    <name type="scientific">Clytia hemisphaerica</name>
    <dbReference type="NCBI Taxonomy" id="252671"/>
    <lineage>
        <taxon>Eukaryota</taxon>
        <taxon>Metazoa</taxon>
        <taxon>Cnidaria</taxon>
        <taxon>Hydrozoa</taxon>
        <taxon>Hydroidolina</taxon>
        <taxon>Leptothecata</taxon>
        <taxon>Obeliida</taxon>
        <taxon>Clytiidae</taxon>
        <taxon>Clytia</taxon>
    </lineage>
</organism>
<dbReference type="EnsemblMetazoa" id="CLYHEMT001636.1">
    <property type="protein sequence ID" value="CLYHEMP001636.1"/>
    <property type="gene ID" value="CLYHEMG001636"/>
</dbReference>
<dbReference type="Gene3D" id="2.60.40.10">
    <property type="entry name" value="Immunoglobulins"/>
    <property type="match status" value="1"/>
</dbReference>
<dbReference type="Gene3D" id="2.10.25.10">
    <property type="entry name" value="Laminin"/>
    <property type="match status" value="1"/>
</dbReference>
<evidence type="ECO:0000313" key="5">
    <source>
        <dbReference type="Proteomes" id="UP000594262"/>
    </source>
</evidence>
<dbReference type="Pfam" id="PF26129">
    <property type="entry name" value="Vwde"/>
    <property type="match status" value="1"/>
</dbReference>
<evidence type="ECO:0000259" key="3">
    <source>
        <dbReference type="Pfam" id="PF26129"/>
    </source>
</evidence>
<protein>
    <recommendedName>
        <fullName evidence="3">Vwde helical domain-containing protein</fullName>
    </recommendedName>
</protein>
<accession>A0A7M5TTF1</accession>
<reference evidence="4" key="1">
    <citation type="submission" date="2021-01" db="UniProtKB">
        <authorList>
            <consortium name="EnsemblMetazoa"/>
        </authorList>
    </citation>
    <scope>IDENTIFICATION</scope>
</reference>
<dbReference type="InterPro" id="IPR058727">
    <property type="entry name" value="Helical_Vwde"/>
</dbReference>
<keyword evidence="2" id="KW-1133">Transmembrane helix</keyword>
<keyword evidence="5" id="KW-1185">Reference proteome</keyword>
<evidence type="ECO:0000313" key="4">
    <source>
        <dbReference type="EnsemblMetazoa" id="CLYHEMP001636.1"/>
    </source>
</evidence>
<keyword evidence="1" id="KW-0325">Glycoprotein</keyword>
<dbReference type="FunFam" id="2.10.25.10:FF:000001">
    <property type="entry name" value="Tenascin C"/>
    <property type="match status" value="1"/>
</dbReference>
<name>A0A7M5TTF1_9CNID</name>
<evidence type="ECO:0000256" key="2">
    <source>
        <dbReference type="SAM" id="Phobius"/>
    </source>
</evidence>
<keyword evidence="2" id="KW-0812">Transmembrane</keyword>
<dbReference type="AlphaFoldDB" id="A0A7M5TTF1"/>
<feature type="domain" description="Vwde helical" evidence="3">
    <location>
        <begin position="112"/>
        <end position="203"/>
    </location>
</feature>
<dbReference type="OrthoDB" id="5977062at2759"/>
<proteinExistence type="predicted"/>
<dbReference type="InterPro" id="IPR013783">
    <property type="entry name" value="Ig-like_fold"/>
</dbReference>